<keyword evidence="3" id="KW-1185">Reference proteome</keyword>
<sequence length="567" mass="64798">MSTSHVSLLPSDPDDKTQISLRNGLQNDHYQKINHGRNSEAAGSLSPGKHEEVTKIELFYDLFFVANLTVFTYIHSVSDGKSLLQYIWFFCILWFSWYQVALFDVRYSQYDCLIHRLAKVVQFGVMIMYAAVGPMFKLGESQYTKQNEYDRNLNSANSYYGVFTLSLMTSRLVLALQYYIIRRESKYSNPSARKPLAVLITVYTLAATVYFIAYFFFTKSGNSLAWISWFVVAPLESIIATCVACTSHEVNPKILSHLPYLKKLINALILGESDKFSFSNKLLVERLSLLTLIILGEGAISIAKQCQIIADLWTFSWSATNVIDIFCSVLIVYCLYLLYFDWMEGPAMREMGHLRQRIWASLHFPFHLFLVLAIQGIKLSILWSAATENIKKIDRLDEGWIWQPDMTPAILNETQFQEVWHDWNSTLRTTIEDQSYAVKTYPDALDAMNDDGRISGALNYLQGKNLSGDPIEVTIEDAICAYRLLNYTAKTSIYTLAGFSSPGLQDEETESLFVANFTLTDKYWHDKVDAGGIGDTKFLKATQDHFKLTYRQRKEMTPLPEDVGSQH</sequence>
<dbReference type="EMBL" id="JABCIY010000194">
    <property type="protein sequence ID" value="KAF7189092.1"/>
    <property type="molecule type" value="Genomic_DNA"/>
</dbReference>
<feature type="transmembrane region" description="Helical" evidence="1">
    <location>
        <begin position="360"/>
        <end position="383"/>
    </location>
</feature>
<feature type="transmembrane region" description="Helical" evidence="1">
    <location>
        <begin position="156"/>
        <end position="176"/>
    </location>
</feature>
<feature type="transmembrane region" description="Helical" evidence="1">
    <location>
        <begin position="86"/>
        <end position="105"/>
    </location>
</feature>
<comment type="caution">
    <text evidence="2">The sequence shown here is derived from an EMBL/GenBank/DDBJ whole genome shotgun (WGS) entry which is preliminary data.</text>
</comment>
<name>A0A8H6REC0_9PEZI</name>
<organism evidence="2 3">
    <name type="scientific">Pseudocercospora fuligena</name>
    <dbReference type="NCBI Taxonomy" id="685502"/>
    <lineage>
        <taxon>Eukaryota</taxon>
        <taxon>Fungi</taxon>
        <taxon>Dikarya</taxon>
        <taxon>Ascomycota</taxon>
        <taxon>Pezizomycotina</taxon>
        <taxon>Dothideomycetes</taxon>
        <taxon>Dothideomycetidae</taxon>
        <taxon>Mycosphaerellales</taxon>
        <taxon>Mycosphaerellaceae</taxon>
        <taxon>Pseudocercospora</taxon>
    </lineage>
</organism>
<feature type="transmembrane region" description="Helical" evidence="1">
    <location>
        <begin position="196"/>
        <end position="217"/>
    </location>
</feature>
<protein>
    <submittedName>
        <fullName evidence="2">Uncharacterized protein</fullName>
    </submittedName>
</protein>
<evidence type="ECO:0000313" key="2">
    <source>
        <dbReference type="EMBL" id="KAF7189092.1"/>
    </source>
</evidence>
<dbReference type="OrthoDB" id="3243926at2759"/>
<keyword evidence="1" id="KW-1133">Transmembrane helix</keyword>
<feature type="transmembrane region" description="Helical" evidence="1">
    <location>
        <begin position="315"/>
        <end position="339"/>
    </location>
</feature>
<dbReference type="Pfam" id="PF06772">
    <property type="entry name" value="LtrA"/>
    <property type="match status" value="1"/>
</dbReference>
<dbReference type="InterPro" id="IPR010640">
    <property type="entry name" value="Low_temperature_requirement_A"/>
</dbReference>
<dbReference type="PANTHER" id="PTHR42101:SF1">
    <property type="entry name" value="LOW TEMPERATURE REQUIREMENT A"/>
    <property type="match status" value="1"/>
</dbReference>
<keyword evidence="1" id="KW-0812">Transmembrane</keyword>
<keyword evidence="1" id="KW-0472">Membrane</keyword>
<accession>A0A8H6REC0</accession>
<gene>
    <name evidence="2" type="ORF">HII31_09514</name>
</gene>
<evidence type="ECO:0000313" key="3">
    <source>
        <dbReference type="Proteomes" id="UP000660729"/>
    </source>
</evidence>
<evidence type="ECO:0000256" key="1">
    <source>
        <dbReference type="SAM" id="Phobius"/>
    </source>
</evidence>
<reference evidence="2" key="1">
    <citation type="submission" date="2020-04" db="EMBL/GenBank/DDBJ databases">
        <title>Draft genome resource of the tomato pathogen Pseudocercospora fuligena.</title>
        <authorList>
            <person name="Zaccaron A."/>
        </authorList>
    </citation>
    <scope>NUCLEOTIDE SEQUENCE</scope>
    <source>
        <strain evidence="2">PF001</strain>
    </source>
</reference>
<dbReference type="PANTHER" id="PTHR42101">
    <property type="entry name" value="CHROMOSOME 16, WHOLE GENOME SHOTGUN SEQUENCE"/>
    <property type="match status" value="1"/>
</dbReference>
<proteinExistence type="predicted"/>
<dbReference type="Proteomes" id="UP000660729">
    <property type="component" value="Unassembled WGS sequence"/>
</dbReference>
<feature type="transmembrane region" description="Helical" evidence="1">
    <location>
        <begin position="58"/>
        <end position="74"/>
    </location>
</feature>
<dbReference type="AlphaFoldDB" id="A0A8H6REC0"/>
<feature type="transmembrane region" description="Helical" evidence="1">
    <location>
        <begin position="223"/>
        <end position="245"/>
    </location>
</feature>
<feature type="transmembrane region" description="Helical" evidence="1">
    <location>
        <begin position="117"/>
        <end position="136"/>
    </location>
</feature>